<dbReference type="AlphaFoldDB" id="A0A6G9Z5E1"/>
<dbReference type="InterPro" id="IPR036264">
    <property type="entry name" value="Bact_exopeptidase_dim_dom"/>
</dbReference>
<keyword evidence="5" id="KW-0378">Hydrolase</keyword>
<evidence type="ECO:0000256" key="8">
    <source>
        <dbReference type="SAM" id="MobiDB-lite"/>
    </source>
</evidence>
<dbReference type="InterPro" id="IPR002933">
    <property type="entry name" value="Peptidase_M20"/>
</dbReference>
<reference evidence="10 11" key="1">
    <citation type="journal article" date="2019" name="ACS Chem. Biol.">
        <title>Identification and Mobilization of a Cryptic Antibiotic Biosynthesis Gene Locus from a Human-Pathogenic Nocardia Isolate.</title>
        <authorList>
            <person name="Herisse M."/>
            <person name="Ishida K."/>
            <person name="Porter J.L."/>
            <person name="Howden B."/>
            <person name="Hertweck C."/>
            <person name="Stinear T.P."/>
            <person name="Pidot S.J."/>
        </authorList>
    </citation>
    <scope>NUCLEOTIDE SEQUENCE [LARGE SCALE GENOMIC DNA]</scope>
    <source>
        <strain evidence="10 11">AUSMDU00012715</strain>
    </source>
</reference>
<evidence type="ECO:0000256" key="6">
    <source>
        <dbReference type="ARBA" id="ARBA00022833"/>
    </source>
</evidence>
<evidence type="ECO:0000256" key="4">
    <source>
        <dbReference type="ARBA" id="ARBA00022723"/>
    </source>
</evidence>
<gene>
    <name evidence="10" type="ORF">F6W96_20005</name>
</gene>
<dbReference type="PANTHER" id="PTHR43808:SF25">
    <property type="entry name" value="PEPTIDASE M20 DIMERISATION DOMAIN-CONTAINING PROTEIN"/>
    <property type="match status" value="1"/>
</dbReference>
<name>A0A6G9Z5E1_9NOCA</name>
<evidence type="ECO:0000256" key="7">
    <source>
        <dbReference type="ARBA" id="ARBA00023285"/>
    </source>
</evidence>
<dbReference type="Pfam" id="PF01546">
    <property type="entry name" value="Peptidase_M20"/>
    <property type="match status" value="1"/>
</dbReference>
<evidence type="ECO:0000259" key="9">
    <source>
        <dbReference type="Pfam" id="PF07687"/>
    </source>
</evidence>
<evidence type="ECO:0000256" key="3">
    <source>
        <dbReference type="ARBA" id="ARBA00006247"/>
    </source>
</evidence>
<dbReference type="SUPFAM" id="SSF53187">
    <property type="entry name" value="Zn-dependent exopeptidases"/>
    <property type="match status" value="1"/>
</dbReference>
<keyword evidence="4" id="KW-0479">Metal-binding</keyword>
<proteinExistence type="inferred from homology"/>
<dbReference type="InterPro" id="IPR011650">
    <property type="entry name" value="Peptidase_M20_dimer"/>
</dbReference>
<evidence type="ECO:0000256" key="1">
    <source>
        <dbReference type="ARBA" id="ARBA00001941"/>
    </source>
</evidence>
<protein>
    <submittedName>
        <fullName evidence="10">ArgE/DapE family deacylase</fullName>
    </submittedName>
</protein>
<comment type="cofactor">
    <cofactor evidence="2">
        <name>Zn(2+)</name>
        <dbReference type="ChEBI" id="CHEBI:29105"/>
    </cofactor>
</comment>
<accession>A0A6G9Z5E1</accession>
<dbReference type="InterPro" id="IPR050072">
    <property type="entry name" value="Peptidase_M20A"/>
</dbReference>
<feature type="region of interest" description="Disordered" evidence="8">
    <location>
        <begin position="1"/>
        <end position="53"/>
    </location>
</feature>
<dbReference type="PANTHER" id="PTHR43808">
    <property type="entry name" value="ACETYLORNITHINE DEACETYLASE"/>
    <property type="match status" value="1"/>
</dbReference>
<dbReference type="Gene3D" id="3.30.70.360">
    <property type="match status" value="1"/>
</dbReference>
<dbReference type="Pfam" id="PF07687">
    <property type="entry name" value="M20_dimer"/>
    <property type="match status" value="1"/>
</dbReference>
<evidence type="ECO:0000313" key="10">
    <source>
        <dbReference type="EMBL" id="QIS20233.1"/>
    </source>
</evidence>
<dbReference type="SUPFAM" id="SSF55031">
    <property type="entry name" value="Bacterial exopeptidase dimerisation domain"/>
    <property type="match status" value="1"/>
</dbReference>
<organism evidence="10 11">
    <name type="scientific">Nocardia terpenica</name>
    <dbReference type="NCBI Taxonomy" id="455432"/>
    <lineage>
        <taxon>Bacteria</taxon>
        <taxon>Bacillati</taxon>
        <taxon>Actinomycetota</taxon>
        <taxon>Actinomycetes</taxon>
        <taxon>Mycobacteriales</taxon>
        <taxon>Nocardiaceae</taxon>
        <taxon>Nocardia</taxon>
    </lineage>
</organism>
<comment type="similarity">
    <text evidence="3">Belongs to the peptidase M20A family.</text>
</comment>
<evidence type="ECO:0000256" key="2">
    <source>
        <dbReference type="ARBA" id="ARBA00001947"/>
    </source>
</evidence>
<dbReference type="GO" id="GO:0046872">
    <property type="term" value="F:metal ion binding"/>
    <property type="evidence" value="ECO:0007669"/>
    <property type="project" value="UniProtKB-KW"/>
</dbReference>
<keyword evidence="6" id="KW-0862">Zinc</keyword>
<dbReference type="Proteomes" id="UP000500953">
    <property type="component" value="Chromosome"/>
</dbReference>
<evidence type="ECO:0000313" key="11">
    <source>
        <dbReference type="Proteomes" id="UP000500953"/>
    </source>
</evidence>
<dbReference type="InterPro" id="IPR010182">
    <property type="entry name" value="ArgE/DapE"/>
</dbReference>
<dbReference type="GO" id="GO:0016787">
    <property type="term" value="F:hydrolase activity"/>
    <property type="evidence" value="ECO:0007669"/>
    <property type="project" value="UniProtKB-KW"/>
</dbReference>
<dbReference type="Gene3D" id="3.40.630.10">
    <property type="entry name" value="Zn peptidases"/>
    <property type="match status" value="1"/>
</dbReference>
<dbReference type="NCBIfam" id="TIGR01910">
    <property type="entry name" value="DapE-ArgE"/>
    <property type="match status" value="1"/>
</dbReference>
<dbReference type="EMBL" id="CP046173">
    <property type="protein sequence ID" value="QIS20233.1"/>
    <property type="molecule type" value="Genomic_DNA"/>
</dbReference>
<sequence>MDDGGGDGARPARNRFARTGKPCRCADRGPRSADLSGGRPAQYQGAADVSGRTDRVRQLGTGCPGRGDRTGAIVTTDATSRVLDRIDGLSEELVATLAEAIAIRSVNPTYQDQNYDDLIGGESEVSGLLAKLYRQAGAETELFGNARGRDNVVGVVRGRGGGRSLIFNGHVDVVPADDAAQWTHDPFTAVVDRTHIWGRGSVDMKSGLIAQAFAARALREAGIRLRGDLILQGVVGEENLEHHMGTSAVLERGFTADGAIIAEPTGALTPLTVMPATAGVLVMRITVSGRSAHASMRSRMLAERTAEPVAASAIDAALQIHGGLRRLEAIWARTRVDPLFEPGQFTIGLDVIDGGARGSHNVAFIPDETTLDYAIFYPPTAGLADIKAEIVDTVTDIAEREPWLRGNPPRIEWPMHYPGGRTDRDHPLCRTVGIARERAAAGTPFAGAPDVRSFPSAADLTWFTAAGIPAVGLGPGALTMAHAVDERCAIDEIIGAAKTYVIAAIEWCGAE</sequence>
<evidence type="ECO:0000256" key="5">
    <source>
        <dbReference type="ARBA" id="ARBA00022801"/>
    </source>
</evidence>
<keyword evidence="7" id="KW-0170">Cobalt</keyword>
<feature type="domain" description="Peptidase M20 dimerisation" evidence="9">
    <location>
        <begin position="278"/>
        <end position="399"/>
    </location>
</feature>
<comment type="cofactor">
    <cofactor evidence="1">
        <name>Co(2+)</name>
        <dbReference type="ChEBI" id="CHEBI:48828"/>
    </cofactor>
</comment>